<comment type="caution">
    <text evidence="1">The sequence shown here is derived from an EMBL/GenBank/DDBJ whole genome shotgun (WGS) entry which is preliminary data.</text>
</comment>
<evidence type="ECO:0000313" key="2">
    <source>
        <dbReference type="Proteomes" id="UP001396334"/>
    </source>
</evidence>
<sequence>MANVAEASNLNKCVLEDEVDESSSSSFNFSCDILRSVKTTPIQEKLFVSAKRMSAIEVDGFEDSCSWLPAIGFNHDCMKVSSVKDILEAYLLPCGGYHKVEDVDRLAILNLDVNSTQLLAPCIAGPGCHFHMVDSCKLDQLENVANAHGFGGCVLSEPLLGDVIYTSLNIVDVMGGCFIEPLSCLGVDANGKNDVKRVDMTNGNTEAYAIESEAKPEQDNVFLELQDLRSK</sequence>
<protein>
    <submittedName>
        <fullName evidence="1">Uncharacterized protein</fullName>
    </submittedName>
</protein>
<keyword evidence="2" id="KW-1185">Reference proteome</keyword>
<dbReference type="Proteomes" id="UP001396334">
    <property type="component" value="Unassembled WGS sequence"/>
</dbReference>
<reference evidence="1 2" key="1">
    <citation type="journal article" date="2024" name="G3 (Bethesda)">
        <title>Genome assembly of Hibiscus sabdariffa L. provides insights into metabolisms of medicinal natural products.</title>
        <authorList>
            <person name="Kim T."/>
        </authorList>
    </citation>
    <scope>NUCLEOTIDE SEQUENCE [LARGE SCALE GENOMIC DNA]</scope>
    <source>
        <strain evidence="1">TK-2024</strain>
        <tissue evidence="1">Old leaves</tissue>
    </source>
</reference>
<dbReference type="EMBL" id="JBBPBN010000019">
    <property type="protein sequence ID" value="KAK9018428.1"/>
    <property type="molecule type" value="Genomic_DNA"/>
</dbReference>
<name>A0ABR2S047_9ROSI</name>
<proteinExistence type="predicted"/>
<evidence type="ECO:0000313" key="1">
    <source>
        <dbReference type="EMBL" id="KAK9018428.1"/>
    </source>
</evidence>
<gene>
    <name evidence="1" type="ORF">V6N11_001404</name>
</gene>
<organism evidence="1 2">
    <name type="scientific">Hibiscus sabdariffa</name>
    <name type="common">roselle</name>
    <dbReference type="NCBI Taxonomy" id="183260"/>
    <lineage>
        <taxon>Eukaryota</taxon>
        <taxon>Viridiplantae</taxon>
        <taxon>Streptophyta</taxon>
        <taxon>Embryophyta</taxon>
        <taxon>Tracheophyta</taxon>
        <taxon>Spermatophyta</taxon>
        <taxon>Magnoliopsida</taxon>
        <taxon>eudicotyledons</taxon>
        <taxon>Gunneridae</taxon>
        <taxon>Pentapetalae</taxon>
        <taxon>rosids</taxon>
        <taxon>malvids</taxon>
        <taxon>Malvales</taxon>
        <taxon>Malvaceae</taxon>
        <taxon>Malvoideae</taxon>
        <taxon>Hibiscus</taxon>
    </lineage>
</organism>
<accession>A0ABR2S047</accession>